<reference evidence="3" key="2">
    <citation type="submission" date="2025-09" db="UniProtKB">
        <authorList>
            <consortium name="Ensembl"/>
        </authorList>
    </citation>
    <scope>IDENTIFICATION</scope>
</reference>
<dbReference type="GO" id="GO:0004252">
    <property type="term" value="F:serine-type endopeptidase activity"/>
    <property type="evidence" value="ECO:0007669"/>
    <property type="project" value="InterPro"/>
</dbReference>
<dbReference type="Ensembl" id="ENSCCRT00010128566.1">
    <property type="protein sequence ID" value="ENSCCRP00010115666.1"/>
    <property type="gene ID" value="ENSCCRG00010050773.1"/>
</dbReference>
<dbReference type="InterPro" id="IPR018114">
    <property type="entry name" value="TRYPSIN_HIS"/>
</dbReference>
<name>A0A8C1RI98_CYPCA</name>
<sequence>MKVVVGCRQRNLDKCTGSCFPSHQKPDCREAMIYIFLLSSVCGRAPLNTKIVGGGRAKAGAWPWQDSIHVIGFGHHCGGTLITKDWLLSAAHCFQRFDVLEYSA</sequence>
<accession>A0A8C1RI98</accession>
<dbReference type="SUPFAM" id="SSF50494">
    <property type="entry name" value="Trypsin-like serine proteases"/>
    <property type="match status" value="1"/>
</dbReference>
<evidence type="ECO:0000259" key="2">
    <source>
        <dbReference type="PROSITE" id="PS50240"/>
    </source>
</evidence>
<keyword evidence="4" id="KW-1185">Reference proteome</keyword>
<dbReference type="PANTHER" id="PTHR24252:SF7">
    <property type="entry name" value="HYALIN"/>
    <property type="match status" value="1"/>
</dbReference>
<dbReference type="Pfam" id="PF00089">
    <property type="entry name" value="Trypsin"/>
    <property type="match status" value="1"/>
</dbReference>
<dbReference type="Gene3D" id="2.40.10.10">
    <property type="entry name" value="Trypsin-like serine proteases"/>
    <property type="match status" value="1"/>
</dbReference>
<dbReference type="AlphaFoldDB" id="A0A8C1RI98"/>
<keyword evidence="1" id="KW-1015">Disulfide bond</keyword>
<dbReference type="InterPro" id="IPR001254">
    <property type="entry name" value="Trypsin_dom"/>
</dbReference>
<dbReference type="InterPro" id="IPR043504">
    <property type="entry name" value="Peptidase_S1_PA_chymotrypsin"/>
</dbReference>
<dbReference type="PANTHER" id="PTHR24252">
    <property type="entry name" value="ACROSIN-RELATED"/>
    <property type="match status" value="1"/>
</dbReference>
<feature type="domain" description="Peptidase S1" evidence="2">
    <location>
        <begin position="51"/>
        <end position="104"/>
    </location>
</feature>
<proteinExistence type="predicted"/>
<dbReference type="InterPro" id="IPR009003">
    <property type="entry name" value="Peptidase_S1_PA"/>
</dbReference>
<dbReference type="PROSITE" id="PS00134">
    <property type="entry name" value="TRYPSIN_HIS"/>
    <property type="match status" value="1"/>
</dbReference>
<evidence type="ECO:0000256" key="1">
    <source>
        <dbReference type="ARBA" id="ARBA00023157"/>
    </source>
</evidence>
<reference evidence="3" key="1">
    <citation type="submission" date="2025-08" db="UniProtKB">
        <authorList>
            <consortium name="Ensembl"/>
        </authorList>
    </citation>
    <scope>IDENTIFICATION</scope>
</reference>
<evidence type="ECO:0000313" key="3">
    <source>
        <dbReference type="Ensembl" id="ENSCCRP00010115666.1"/>
    </source>
</evidence>
<dbReference type="Proteomes" id="UP000694427">
    <property type="component" value="Unplaced"/>
</dbReference>
<evidence type="ECO:0000313" key="4">
    <source>
        <dbReference type="Proteomes" id="UP000694427"/>
    </source>
</evidence>
<protein>
    <recommendedName>
        <fullName evidence="2">Peptidase S1 domain-containing protein</fullName>
    </recommendedName>
</protein>
<dbReference type="PROSITE" id="PS50240">
    <property type="entry name" value="TRYPSIN_DOM"/>
    <property type="match status" value="1"/>
</dbReference>
<dbReference type="GO" id="GO:0006508">
    <property type="term" value="P:proteolysis"/>
    <property type="evidence" value="ECO:0007669"/>
    <property type="project" value="InterPro"/>
</dbReference>
<organism evidence="3 4">
    <name type="scientific">Cyprinus carpio</name>
    <name type="common">Common carp</name>
    <dbReference type="NCBI Taxonomy" id="7962"/>
    <lineage>
        <taxon>Eukaryota</taxon>
        <taxon>Metazoa</taxon>
        <taxon>Chordata</taxon>
        <taxon>Craniata</taxon>
        <taxon>Vertebrata</taxon>
        <taxon>Euteleostomi</taxon>
        <taxon>Actinopterygii</taxon>
        <taxon>Neopterygii</taxon>
        <taxon>Teleostei</taxon>
        <taxon>Ostariophysi</taxon>
        <taxon>Cypriniformes</taxon>
        <taxon>Cyprinidae</taxon>
        <taxon>Cyprininae</taxon>
        <taxon>Cyprinus</taxon>
    </lineage>
</organism>